<proteinExistence type="predicted"/>
<feature type="region of interest" description="Disordered" evidence="1">
    <location>
        <begin position="149"/>
        <end position="215"/>
    </location>
</feature>
<evidence type="ECO:0000256" key="2">
    <source>
        <dbReference type="SAM" id="Phobius"/>
    </source>
</evidence>
<reference evidence="3 4" key="1">
    <citation type="submission" date="2013-02" db="EMBL/GenBank/DDBJ databases">
        <title>Draft Genome Sequence of Streptomyces aurantiacus, Which Produces Setomimycin.</title>
        <authorList>
            <person name="Gruening B.A."/>
            <person name="Praeg A."/>
            <person name="Erxleben A."/>
            <person name="Guenther S."/>
            <person name="Mueller M."/>
        </authorList>
    </citation>
    <scope>NUCLEOTIDE SEQUENCE [LARGE SCALE GENOMIC DNA]</scope>
    <source>
        <strain evidence="3 4">JA 4570</strain>
    </source>
</reference>
<keyword evidence="2" id="KW-0472">Membrane</keyword>
<accession>S3ZJ63</accession>
<evidence type="ECO:0000313" key="3">
    <source>
        <dbReference type="EMBL" id="EPH43611.1"/>
    </source>
</evidence>
<feature type="transmembrane region" description="Helical" evidence="2">
    <location>
        <begin position="36"/>
        <end position="55"/>
    </location>
</feature>
<dbReference type="AlphaFoldDB" id="S3ZJ63"/>
<dbReference type="EMBL" id="AOPZ01000150">
    <property type="protein sequence ID" value="EPH43611.1"/>
    <property type="molecule type" value="Genomic_DNA"/>
</dbReference>
<keyword evidence="2" id="KW-1133">Transmembrane helix</keyword>
<evidence type="ECO:0000313" key="4">
    <source>
        <dbReference type="Proteomes" id="UP000014629"/>
    </source>
</evidence>
<comment type="caution">
    <text evidence="3">The sequence shown here is derived from an EMBL/GenBank/DDBJ whole genome shotgun (WGS) entry which is preliminary data.</text>
</comment>
<dbReference type="PATRIC" id="fig|1286094.4.peg.3307"/>
<organism evidence="3 4">
    <name type="scientific">Streptomyces aurantiacus JA 4570</name>
    <dbReference type="NCBI Taxonomy" id="1286094"/>
    <lineage>
        <taxon>Bacteria</taxon>
        <taxon>Bacillati</taxon>
        <taxon>Actinomycetota</taxon>
        <taxon>Actinomycetes</taxon>
        <taxon>Kitasatosporales</taxon>
        <taxon>Streptomycetaceae</taxon>
        <taxon>Streptomyces</taxon>
        <taxon>Streptomyces aurantiacus group</taxon>
    </lineage>
</organism>
<sequence length="308" mass="30766">MVIGAAVLLFIASFLDTFDSDGADSDKLPTAWDNGNLLMSVYLLGVIGAALIIVGRGMGQQRKVVGLDLGQVGVVFTIAAAWSSLGAIFDVDQSFGFLFEAGGFGGGGEGPEAGMGLILGLIATLVMAGAAVATLIVPALKAPLAGGAPRPAPQPYGGQPQGGGYGYPGAQAGQPGQPGQPYGAQPGQPQQSFGGQPAAGGQTPPPAQAQQAGAPAADFSPFWFAASAVPGGRLADPDRRTGPRHLVLGRGAARPEPGGADAGRPPRRAAGHHGDPARLISPPYTSYIRPLALPGGGPLPYSPAATRI</sequence>
<feature type="transmembrane region" description="Helical" evidence="2">
    <location>
        <begin position="67"/>
        <end position="89"/>
    </location>
</feature>
<keyword evidence="2" id="KW-0812">Transmembrane</keyword>
<name>S3ZJ63_9ACTN</name>
<keyword evidence="4" id="KW-1185">Reference proteome</keyword>
<feature type="transmembrane region" description="Helical" evidence="2">
    <location>
        <begin position="117"/>
        <end position="140"/>
    </location>
</feature>
<protein>
    <submittedName>
        <fullName evidence="3">Uncharacterized protein</fullName>
    </submittedName>
</protein>
<feature type="region of interest" description="Disordered" evidence="1">
    <location>
        <begin position="231"/>
        <end position="281"/>
    </location>
</feature>
<gene>
    <name evidence="3" type="ORF">STRAU_3339</name>
</gene>
<feature type="compositionally biased region" description="Low complexity" evidence="1">
    <location>
        <begin position="168"/>
        <end position="215"/>
    </location>
</feature>
<evidence type="ECO:0000256" key="1">
    <source>
        <dbReference type="SAM" id="MobiDB-lite"/>
    </source>
</evidence>
<feature type="compositionally biased region" description="Low complexity" evidence="1">
    <location>
        <begin position="249"/>
        <end position="263"/>
    </location>
</feature>
<dbReference type="Proteomes" id="UP000014629">
    <property type="component" value="Unassembled WGS sequence"/>
</dbReference>